<sequence>MNKMPAGMHPDIIGASFAQGIVQSFAPSGSTVRRFSAYARLLCNGYLVSENLEKAAVHLSGLGTVDDDAAKKLYTVEIPQFIRSCYEEAYANSEMDFSGCMASRYSVQSDILYQKICDIVNRDTFDDDKLKQLLNVVYAANLRHQLNPIIDGRSVVDLVHRFVQDQTCKPFYNFVHRMEVISVNEDAQQLKRTIKGRQQIVLQNLNPQEIVLCQSLNYFVDLPDQEIIARAFRMVTCTINHIPIVQYLNMHENTQYTSAEQLLTVRHVSDSVGGTTNTELLFRFNLYPGMVGETVNIYYECCLVTPFIKNISCNYSFSLLYPCKFLEHEFALDAKTKEKWGVQVKLFTPMTTSACTSENPDETTVLSGGTSDLKRITFYDWAMSGTGYWRNIYELKYANGKS</sequence>
<evidence type="ECO:0000313" key="1">
    <source>
        <dbReference type="EMBL" id="MBW7571558.1"/>
    </source>
</evidence>
<accession>A0ABS7DJT7</accession>
<organism evidence="1 2">
    <name type="scientific">Caproiciproducens faecalis</name>
    <dbReference type="NCBI Taxonomy" id="2820301"/>
    <lineage>
        <taxon>Bacteria</taxon>
        <taxon>Bacillati</taxon>
        <taxon>Bacillota</taxon>
        <taxon>Clostridia</taxon>
        <taxon>Eubacteriales</taxon>
        <taxon>Acutalibacteraceae</taxon>
        <taxon>Caproiciproducens</taxon>
    </lineage>
</organism>
<dbReference type="RefSeq" id="WP_219963962.1">
    <property type="nucleotide sequence ID" value="NZ_JAGFNZ010000001.1"/>
</dbReference>
<protein>
    <submittedName>
        <fullName evidence="1">Uncharacterized protein</fullName>
    </submittedName>
</protein>
<dbReference type="Proteomes" id="UP000719942">
    <property type="component" value="Unassembled WGS sequence"/>
</dbReference>
<gene>
    <name evidence="1" type="ORF">J5W02_01920</name>
</gene>
<name>A0ABS7DJT7_9FIRM</name>
<dbReference type="EMBL" id="JAGFNZ010000001">
    <property type="protein sequence ID" value="MBW7571558.1"/>
    <property type="molecule type" value="Genomic_DNA"/>
</dbReference>
<proteinExistence type="predicted"/>
<comment type="caution">
    <text evidence="1">The sequence shown here is derived from an EMBL/GenBank/DDBJ whole genome shotgun (WGS) entry which is preliminary data.</text>
</comment>
<keyword evidence="2" id="KW-1185">Reference proteome</keyword>
<reference evidence="1 2" key="1">
    <citation type="submission" date="2021-03" db="EMBL/GenBank/DDBJ databases">
        <title>Caproiciproducens sp. nov. isolated from feces of cow.</title>
        <authorList>
            <person name="Choi J.-Y."/>
        </authorList>
    </citation>
    <scope>NUCLEOTIDE SEQUENCE [LARGE SCALE GENOMIC DNA]</scope>
    <source>
        <strain evidence="1 2">AGMB10547</strain>
    </source>
</reference>
<evidence type="ECO:0000313" key="2">
    <source>
        <dbReference type="Proteomes" id="UP000719942"/>
    </source>
</evidence>